<organism evidence="2 3">
    <name type="scientific">Thiorhodococcus minor</name>
    <dbReference type="NCBI Taxonomy" id="57489"/>
    <lineage>
        <taxon>Bacteria</taxon>
        <taxon>Pseudomonadati</taxon>
        <taxon>Pseudomonadota</taxon>
        <taxon>Gammaproteobacteria</taxon>
        <taxon>Chromatiales</taxon>
        <taxon>Chromatiaceae</taxon>
        <taxon>Thiorhodococcus</taxon>
    </lineage>
</organism>
<keyword evidence="1" id="KW-0472">Membrane</keyword>
<evidence type="ECO:0008006" key="4">
    <source>
        <dbReference type="Google" id="ProtNLM"/>
    </source>
</evidence>
<accession>A0A6M0K626</accession>
<reference evidence="2 3" key="1">
    <citation type="submission" date="2020-02" db="EMBL/GenBank/DDBJ databases">
        <title>Genome sequences of Thiorhodococcus mannitoliphagus and Thiorhodococcus minor, purple sulfur photosynthetic bacteria in the gammaproteobacterial family, Chromatiaceae.</title>
        <authorList>
            <person name="Aviles F.A."/>
            <person name="Meyer T.E."/>
            <person name="Kyndt J.A."/>
        </authorList>
    </citation>
    <scope>NUCLEOTIDE SEQUENCE [LARGE SCALE GENOMIC DNA]</scope>
    <source>
        <strain evidence="2 3">DSM 11518</strain>
    </source>
</reference>
<name>A0A6M0K626_9GAMM</name>
<feature type="transmembrane region" description="Helical" evidence="1">
    <location>
        <begin position="78"/>
        <end position="97"/>
    </location>
</feature>
<feature type="transmembrane region" description="Helical" evidence="1">
    <location>
        <begin position="117"/>
        <end position="139"/>
    </location>
</feature>
<evidence type="ECO:0000313" key="2">
    <source>
        <dbReference type="EMBL" id="NEV65238.1"/>
    </source>
</evidence>
<dbReference type="RefSeq" id="WP_164456563.1">
    <property type="nucleotide sequence ID" value="NZ_JAAIJQ010000182.1"/>
</dbReference>
<keyword evidence="1" id="KW-0812">Transmembrane</keyword>
<dbReference type="Proteomes" id="UP000483379">
    <property type="component" value="Unassembled WGS sequence"/>
</dbReference>
<feature type="transmembrane region" description="Helical" evidence="1">
    <location>
        <begin position="190"/>
        <end position="207"/>
    </location>
</feature>
<feature type="transmembrane region" description="Helical" evidence="1">
    <location>
        <begin position="237"/>
        <end position="255"/>
    </location>
</feature>
<evidence type="ECO:0000256" key="1">
    <source>
        <dbReference type="SAM" id="Phobius"/>
    </source>
</evidence>
<sequence length="433" mass="48233">MNSAGLSLERSANKGNMPTSFLVGFWLLLLATVVNALEAYGMQFKTIYMSALLISVGTPLIVWPAARNLFARLSEFDALTRFAYLFFLIVCIITAVRPLAELDLTTYRDLFGIRYGAWAWLIPLTMLLPVGVGFIQPFLSMAIRHARFGIIAGVTSIALPFGIITDLKLTWGCGLLMLLWNYLPSKGRKIALISVLMTIGIATLNGTRTQAGGYFFLFVSSLYILAFQRHALRWRRVLAMLFGLPVVLGLTAVIWSNDTLKIADTALMERIEASKEGLLVDTRTRGTGETLWSDFYADLKFKDYLIGRGAMGKYRSAASGGIERLNIEWGYGQVLLKGGLFLLLPMLFLAGRAVWKGLLSSKNWMVRGFAFIVIGWLLEMSFFGLPATIPRYVLFWIAIGVCLRPSLCRLTDAQLAESFRAMKMHGIPPRPHV</sequence>
<feature type="transmembrane region" description="Helical" evidence="1">
    <location>
        <begin position="213"/>
        <end position="230"/>
    </location>
</feature>
<comment type="caution">
    <text evidence="2">The sequence shown here is derived from an EMBL/GenBank/DDBJ whole genome shotgun (WGS) entry which is preliminary data.</text>
</comment>
<evidence type="ECO:0000313" key="3">
    <source>
        <dbReference type="Proteomes" id="UP000483379"/>
    </source>
</evidence>
<feature type="transmembrane region" description="Helical" evidence="1">
    <location>
        <begin position="334"/>
        <end position="355"/>
    </location>
</feature>
<feature type="transmembrane region" description="Helical" evidence="1">
    <location>
        <begin position="364"/>
        <end position="383"/>
    </location>
</feature>
<feature type="transmembrane region" description="Helical" evidence="1">
    <location>
        <begin position="46"/>
        <end position="66"/>
    </location>
</feature>
<keyword evidence="3" id="KW-1185">Reference proteome</keyword>
<protein>
    <recommendedName>
        <fullName evidence="4">O-antigen ligase family protein</fullName>
    </recommendedName>
</protein>
<keyword evidence="1" id="KW-1133">Transmembrane helix</keyword>
<proteinExistence type="predicted"/>
<gene>
    <name evidence="2" type="ORF">G3446_25975</name>
</gene>
<dbReference type="EMBL" id="JAAIJQ010000182">
    <property type="protein sequence ID" value="NEV65238.1"/>
    <property type="molecule type" value="Genomic_DNA"/>
</dbReference>
<feature type="transmembrane region" description="Helical" evidence="1">
    <location>
        <begin position="146"/>
        <end position="163"/>
    </location>
</feature>
<dbReference type="AlphaFoldDB" id="A0A6M0K626"/>